<sequence length="92" mass="10812">MVRYQRRLSPFSSLEKQVPQSTSKYQVKLTSLETCRLYTEINIVLICIFKKTKSSTRKSAARSEINPCFTYFFLSTEDQQLESFNRKDKSNV</sequence>
<reference evidence="1" key="1">
    <citation type="submission" date="2015-12" db="EMBL/GenBank/DDBJ databases">
        <title>Gene expression during late stages of embryo sac development: a critical building block for successful pollen-pistil interactions.</title>
        <authorList>
            <person name="Liu Y."/>
            <person name="Joly V."/>
            <person name="Sabar M."/>
            <person name="Matton D.P."/>
        </authorList>
    </citation>
    <scope>NUCLEOTIDE SEQUENCE</scope>
</reference>
<name>A0A0V0GMR3_SOLCH</name>
<accession>A0A0V0GMR3</accession>
<organism evidence="1">
    <name type="scientific">Solanum chacoense</name>
    <name type="common">Chaco potato</name>
    <dbReference type="NCBI Taxonomy" id="4108"/>
    <lineage>
        <taxon>Eukaryota</taxon>
        <taxon>Viridiplantae</taxon>
        <taxon>Streptophyta</taxon>
        <taxon>Embryophyta</taxon>
        <taxon>Tracheophyta</taxon>
        <taxon>Spermatophyta</taxon>
        <taxon>Magnoliopsida</taxon>
        <taxon>eudicotyledons</taxon>
        <taxon>Gunneridae</taxon>
        <taxon>Pentapetalae</taxon>
        <taxon>asterids</taxon>
        <taxon>lamiids</taxon>
        <taxon>Solanales</taxon>
        <taxon>Solanaceae</taxon>
        <taxon>Solanoideae</taxon>
        <taxon>Solaneae</taxon>
        <taxon>Solanum</taxon>
    </lineage>
</organism>
<evidence type="ECO:0000313" key="1">
    <source>
        <dbReference type="EMBL" id="JAP09326.1"/>
    </source>
</evidence>
<protein>
    <submittedName>
        <fullName evidence="1">Putative ovule protein</fullName>
    </submittedName>
</protein>
<feature type="non-terminal residue" evidence="1">
    <location>
        <position position="92"/>
    </location>
</feature>
<dbReference type="EMBL" id="GEDG01035223">
    <property type="protein sequence ID" value="JAP09326.1"/>
    <property type="molecule type" value="Transcribed_RNA"/>
</dbReference>
<proteinExistence type="predicted"/>
<dbReference type="AlphaFoldDB" id="A0A0V0GMR3"/>